<name>A0A9I9EIL4_CUCME</name>
<proteinExistence type="predicted"/>
<sequence length="145" mass="16305">LKKTGQLVFTRNQEVSGRNHEPKTTKNQLNCRDKLKRSCAYDSGSGSVSRVIGVYARGIRFIYLQMIDEIFINYTTEILSMRLEITMCTLVSLGLLVKLCCVLRFKDHVGKKQTLIIVVVPCRTTTSKAKFGATSVLNRICRVAS</sequence>
<reference evidence="1" key="1">
    <citation type="submission" date="2023-03" db="UniProtKB">
        <authorList>
            <consortium name="EnsemblPlants"/>
        </authorList>
    </citation>
    <scope>IDENTIFICATION</scope>
</reference>
<organism evidence="1">
    <name type="scientific">Cucumis melo</name>
    <name type="common">Muskmelon</name>
    <dbReference type="NCBI Taxonomy" id="3656"/>
    <lineage>
        <taxon>Eukaryota</taxon>
        <taxon>Viridiplantae</taxon>
        <taxon>Streptophyta</taxon>
        <taxon>Embryophyta</taxon>
        <taxon>Tracheophyta</taxon>
        <taxon>Spermatophyta</taxon>
        <taxon>Magnoliopsida</taxon>
        <taxon>eudicotyledons</taxon>
        <taxon>Gunneridae</taxon>
        <taxon>Pentapetalae</taxon>
        <taxon>rosids</taxon>
        <taxon>fabids</taxon>
        <taxon>Cucurbitales</taxon>
        <taxon>Cucurbitaceae</taxon>
        <taxon>Benincaseae</taxon>
        <taxon>Cucumis</taxon>
    </lineage>
</organism>
<dbReference type="AlphaFoldDB" id="A0A9I9EIL4"/>
<dbReference type="EnsemblPlants" id="MELO3C034357.2.1">
    <property type="protein sequence ID" value="MELO3C034357.2.1"/>
    <property type="gene ID" value="MELO3C034357.2"/>
</dbReference>
<protein>
    <submittedName>
        <fullName evidence="1">Uncharacterized protein</fullName>
    </submittedName>
</protein>
<accession>A0A9I9EIL4</accession>
<evidence type="ECO:0000313" key="1">
    <source>
        <dbReference type="EnsemblPlants" id="MELO3C034357.2.1"/>
    </source>
</evidence>